<accession>A0A6G1HKR0</accession>
<evidence type="ECO:0008006" key="4">
    <source>
        <dbReference type="Google" id="ProtNLM"/>
    </source>
</evidence>
<organism evidence="2 3">
    <name type="scientific">Trichodelitschia bisporula</name>
    <dbReference type="NCBI Taxonomy" id="703511"/>
    <lineage>
        <taxon>Eukaryota</taxon>
        <taxon>Fungi</taxon>
        <taxon>Dikarya</taxon>
        <taxon>Ascomycota</taxon>
        <taxon>Pezizomycotina</taxon>
        <taxon>Dothideomycetes</taxon>
        <taxon>Dothideomycetes incertae sedis</taxon>
        <taxon>Phaeotrichales</taxon>
        <taxon>Phaeotrichaceae</taxon>
        <taxon>Trichodelitschia</taxon>
    </lineage>
</organism>
<dbReference type="AlphaFoldDB" id="A0A6G1HKR0"/>
<dbReference type="EMBL" id="ML996706">
    <property type="protein sequence ID" value="KAF2396658.1"/>
    <property type="molecule type" value="Genomic_DNA"/>
</dbReference>
<evidence type="ECO:0000313" key="3">
    <source>
        <dbReference type="Proteomes" id="UP000799640"/>
    </source>
</evidence>
<keyword evidence="1" id="KW-0732">Signal</keyword>
<proteinExistence type="predicted"/>
<feature type="signal peptide" evidence="1">
    <location>
        <begin position="1"/>
        <end position="17"/>
    </location>
</feature>
<gene>
    <name evidence="2" type="ORF">EJ06DRAFT_559772</name>
</gene>
<sequence>MKITSVFVALFALFASAAPVASNKALVKREAAPELEEGYTGAGGTLIVTYDSKLEKVKRKEGYTGAGGALILNYDAALEKREASPEPQK</sequence>
<evidence type="ECO:0000256" key="1">
    <source>
        <dbReference type="SAM" id="SignalP"/>
    </source>
</evidence>
<name>A0A6G1HKR0_9PEZI</name>
<reference evidence="2" key="1">
    <citation type="journal article" date="2020" name="Stud. Mycol.">
        <title>101 Dothideomycetes genomes: a test case for predicting lifestyles and emergence of pathogens.</title>
        <authorList>
            <person name="Haridas S."/>
            <person name="Albert R."/>
            <person name="Binder M."/>
            <person name="Bloem J."/>
            <person name="Labutti K."/>
            <person name="Salamov A."/>
            <person name="Andreopoulos B."/>
            <person name="Baker S."/>
            <person name="Barry K."/>
            <person name="Bills G."/>
            <person name="Bluhm B."/>
            <person name="Cannon C."/>
            <person name="Castanera R."/>
            <person name="Culley D."/>
            <person name="Daum C."/>
            <person name="Ezra D."/>
            <person name="Gonzalez J."/>
            <person name="Henrissat B."/>
            <person name="Kuo A."/>
            <person name="Liang C."/>
            <person name="Lipzen A."/>
            <person name="Lutzoni F."/>
            <person name="Magnuson J."/>
            <person name="Mondo S."/>
            <person name="Nolan M."/>
            <person name="Ohm R."/>
            <person name="Pangilinan J."/>
            <person name="Park H.-J."/>
            <person name="Ramirez L."/>
            <person name="Alfaro M."/>
            <person name="Sun H."/>
            <person name="Tritt A."/>
            <person name="Yoshinaga Y."/>
            <person name="Zwiers L.-H."/>
            <person name="Turgeon B."/>
            <person name="Goodwin S."/>
            <person name="Spatafora J."/>
            <person name="Crous P."/>
            <person name="Grigoriev I."/>
        </authorList>
    </citation>
    <scope>NUCLEOTIDE SEQUENCE</scope>
    <source>
        <strain evidence="2">CBS 262.69</strain>
    </source>
</reference>
<dbReference type="Proteomes" id="UP000799640">
    <property type="component" value="Unassembled WGS sequence"/>
</dbReference>
<keyword evidence="3" id="KW-1185">Reference proteome</keyword>
<protein>
    <recommendedName>
        <fullName evidence="4">Inhibitor I9 domain-containing protein</fullName>
    </recommendedName>
</protein>
<evidence type="ECO:0000313" key="2">
    <source>
        <dbReference type="EMBL" id="KAF2396658.1"/>
    </source>
</evidence>
<feature type="chain" id="PRO_5026159656" description="Inhibitor I9 domain-containing protein" evidence="1">
    <location>
        <begin position="18"/>
        <end position="89"/>
    </location>
</feature>